<dbReference type="EMBL" id="JALJOR010000011">
    <property type="protein sequence ID" value="KAK9808608.1"/>
    <property type="molecule type" value="Genomic_DNA"/>
</dbReference>
<keyword evidence="9 11" id="KW-0406">Ion transport</keyword>
<reference evidence="14 15" key="1">
    <citation type="journal article" date="2024" name="Nat. Commun.">
        <title>Phylogenomics reveals the evolutionary origins of lichenization in chlorophyte algae.</title>
        <authorList>
            <person name="Puginier C."/>
            <person name="Libourel C."/>
            <person name="Otte J."/>
            <person name="Skaloud P."/>
            <person name="Haon M."/>
            <person name="Grisel S."/>
            <person name="Petersen M."/>
            <person name="Berrin J.G."/>
            <person name="Delaux P.M."/>
            <person name="Dal Grande F."/>
            <person name="Keller J."/>
        </authorList>
    </citation>
    <scope>NUCLEOTIDE SEQUENCE [LARGE SCALE GENOMIC DNA]</scope>
    <source>
        <strain evidence="14 15">SAG 2043</strain>
    </source>
</reference>
<keyword evidence="3 11" id="KW-0813">Transport</keyword>
<keyword evidence="6 11" id="KW-0812">Transmembrane</keyword>
<dbReference type="GO" id="GO:0012505">
    <property type="term" value="C:endomembrane system"/>
    <property type="evidence" value="ECO:0007669"/>
    <property type="project" value="UniProtKB-SubCell"/>
</dbReference>
<dbReference type="InterPro" id="IPR044880">
    <property type="entry name" value="NCX_ion-bd_dom_sf"/>
</dbReference>
<dbReference type="AlphaFoldDB" id="A0AAW1PF87"/>
<feature type="region of interest" description="Disordered" evidence="12">
    <location>
        <begin position="79"/>
        <end position="104"/>
    </location>
</feature>
<dbReference type="PANTHER" id="PTHR31503:SF22">
    <property type="entry name" value="VACUOLAR CALCIUM ION TRANSPORTER"/>
    <property type="match status" value="1"/>
</dbReference>
<evidence type="ECO:0000256" key="5">
    <source>
        <dbReference type="ARBA" id="ARBA00022568"/>
    </source>
</evidence>
<name>A0AAW1PF87_9CHLO</name>
<dbReference type="GO" id="GO:0009705">
    <property type="term" value="C:plant-type vacuole membrane"/>
    <property type="evidence" value="ECO:0007669"/>
    <property type="project" value="TreeGrafter"/>
</dbReference>
<keyword evidence="5 11" id="KW-0109">Calcium transport</keyword>
<feature type="transmembrane region" description="Helical" evidence="11">
    <location>
        <begin position="482"/>
        <end position="502"/>
    </location>
</feature>
<evidence type="ECO:0000313" key="14">
    <source>
        <dbReference type="EMBL" id="KAK9808608.1"/>
    </source>
</evidence>
<feature type="transmembrane region" description="Helical" evidence="11">
    <location>
        <begin position="176"/>
        <end position="199"/>
    </location>
</feature>
<evidence type="ECO:0000256" key="2">
    <source>
        <dbReference type="ARBA" id="ARBA00008248"/>
    </source>
</evidence>
<evidence type="ECO:0000313" key="15">
    <source>
        <dbReference type="Proteomes" id="UP001489004"/>
    </source>
</evidence>
<feature type="transmembrane region" description="Helical" evidence="11">
    <location>
        <begin position="352"/>
        <end position="371"/>
    </location>
</feature>
<evidence type="ECO:0000259" key="13">
    <source>
        <dbReference type="Pfam" id="PF01699"/>
    </source>
</evidence>
<feature type="transmembrane region" description="Helical" evidence="11">
    <location>
        <begin position="211"/>
        <end position="233"/>
    </location>
</feature>
<dbReference type="Proteomes" id="UP001489004">
    <property type="component" value="Unassembled WGS sequence"/>
</dbReference>
<sequence length="503" mass="53522">MSLCIRPFERFLWTRAVAIQSKVYVAAPSAPLWQLSSGRHSLASSDRHPSPEGRPPPAASASNRSLRFGDVVTAAARQQALRARSTSGDGSALADGQPPARRSPEELKELFKSAAWHLGSGVGLLRRETIDNDEPAPGLISPKSDATAIFHLFTTSYMNILLLCVPLGIAAHFFNWGAYATFILNFCALIPLALVLGEVTEDLALRFGETIGGLLNATFGNVVEMILSIAALTKGLYTVVAASLLGSILSNLLLVLGFCFLCGGTKYKQQSFNIQINKACCSLLFMACIALVIPTAAKSLFTDEQLTEKSIIEVSRGTAIILALMYMCYLFFTLKTHASGPDEETASDKPSLSLVAALGTLGGITVVVAAASEFLTGALEEVSKQSGLSEAFLGLIVLPIAGNACEHITAVFVAIKNKMDLAIGVALGSSIQIGVFVIPVVVVVGWGIGRPFALDFDPFIVLVLTLSVIHAYFVSSDGNSNWLLGVELIGVYVLISLLYFFVV</sequence>
<dbReference type="NCBIfam" id="TIGR00846">
    <property type="entry name" value="caca2"/>
    <property type="match status" value="1"/>
</dbReference>
<evidence type="ECO:0000256" key="12">
    <source>
        <dbReference type="SAM" id="MobiDB-lite"/>
    </source>
</evidence>
<dbReference type="Gene3D" id="1.20.1420.30">
    <property type="entry name" value="NCX, central ion-binding region"/>
    <property type="match status" value="1"/>
</dbReference>
<comment type="function">
    <text evidence="11">Vacuolar cation/proton exchanger (CAX). Translocates Ca(2+) and other metal ions into vacuoles using the proton gradient formed by H(+)-ATPase and H(+)-pyrophosphatase.</text>
</comment>
<feature type="domain" description="Sodium/calcium exchanger membrane region" evidence="13">
    <location>
        <begin position="358"/>
        <end position="498"/>
    </location>
</feature>
<feature type="transmembrane region" description="Helical" evidence="11">
    <location>
        <begin position="314"/>
        <end position="332"/>
    </location>
</feature>
<keyword evidence="7 11" id="KW-0106">Calcium</keyword>
<feature type="transmembrane region" description="Helical" evidence="11">
    <location>
        <begin position="149"/>
        <end position="170"/>
    </location>
</feature>
<evidence type="ECO:0000256" key="4">
    <source>
        <dbReference type="ARBA" id="ARBA00022449"/>
    </source>
</evidence>
<evidence type="ECO:0000256" key="7">
    <source>
        <dbReference type="ARBA" id="ARBA00022837"/>
    </source>
</evidence>
<feature type="transmembrane region" description="Helical" evidence="11">
    <location>
        <begin position="276"/>
        <end position="294"/>
    </location>
</feature>
<keyword evidence="15" id="KW-1185">Reference proteome</keyword>
<evidence type="ECO:0000256" key="8">
    <source>
        <dbReference type="ARBA" id="ARBA00022989"/>
    </source>
</evidence>
<feature type="transmembrane region" description="Helical" evidence="11">
    <location>
        <begin position="391"/>
        <end position="414"/>
    </location>
</feature>
<feature type="transmembrane region" description="Helical" evidence="11">
    <location>
        <begin position="421"/>
        <end position="446"/>
    </location>
</feature>
<dbReference type="InterPro" id="IPR004837">
    <property type="entry name" value="NaCa_Exmemb"/>
</dbReference>
<accession>A0AAW1PF87</accession>
<dbReference type="InterPro" id="IPR004798">
    <property type="entry name" value="CAX-like"/>
</dbReference>
<evidence type="ECO:0000256" key="9">
    <source>
        <dbReference type="ARBA" id="ARBA00023065"/>
    </source>
</evidence>
<evidence type="ECO:0000256" key="3">
    <source>
        <dbReference type="ARBA" id="ARBA00022448"/>
    </source>
</evidence>
<feature type="transmembrane region" description="Helical" evidence="11">
    <location>
        <begin position="239"/>
        <end position="264"/>
    </location>
</feature>
<keyword evidence="4 11" id="KW-0050">Antiport</keyword>
<evidence type="ECO:0000256" key="11">
    <source>
        <dbReference type="RuleBase" id="RU365028"/>
    </source>
</evidence>
<evidence type="ECO:0000256" key="6">
    <source>
        <dbReference type="ARBA" id="ARBA00022692"/>
    </source>
</evidence>
<dbReference type="GO" id="GO:0006874">
    <property type="term" value="P:intracellular calcium ion homeostasis"/>
    <property type="evidence" value="ECO:0007669"/>
    <property type="project" value="TreeGrafter"/>
</dbReference>
<feature type="transmembrane region" description="Helical" evidence="11">
    <location>
        <begin position="458"/>
        <end position="475"/>
    </location>
</feature>
<gene>
    <name evidence="14" type="ORF">WJX72_000497</name>
</gene>
<dbReference type="NCBIfam" id="TIGR00378">
    <property type="entry name" value="cax"/>
    <property type="match status" value="1"/>
</dbReference>
<keyword evidence="10 11" id="KW-0472">Membrane</keyword>
<feature type="region of interest" description="Disordered" evidence="12">
    <location>
        <begin position="40"/>
        <end position="63"/>
    </location>
</feature>
<keyword evidence="11" id="KW-0926">Vacuole</keyword>
<comment type="caution">
    <text evidence="14">The sequence shown here is derived from an EMBL/GenBank/DDBJ whole genome shotgun (WGS) entry which is preliminary data.</text>
</comment>
<keyword evidence="8 11" id="KW-1133">Transmembrane helix</keyword>
<protein>
    <recommendedName>
        <fullName evidence="11">Vacuolar cation/proton exchanger</fullName>
    </recommendedName>
</protein>
<feature type="domain" description="Sodium/calcium exchanger membrane region" evidence="13">
    <location>
        <begin position="179"/>
        <end position="334"/>
    </location>
</feature>
<dbReference type="PANTHER" id="PTHR31503">
    <property type="entry name" value="VACUOLAR CALCIUM ION TRANSPORTER"/>
    <property type="match status" value="1"/>
</dbReference>
<proteinExistence type="inferred from homology"/>
<dbReference type="GO" id="GO:0015369">
    <property type="term" value="F:calcium:proton antiporter activity"/>
    <property type="evidence" value="ECO:0007669"/>
    <property type="project" value="UniProtKB-UniRule"/>
</dbReference>
<evidence type="ECO:0000256" key="1">
    <source>
        <dbReference type="ARBA" id="ARBA00004127"/>
    </source>
</evidence>
<comment type="similarity">
    <text evidence="2">Belongs to the Ca(2+):cation antiporter (CaCA) (TC 2.A.19) family. Cation/proton exchanger (CAX) subfamily.</text>
</comment>
<dbReference type="InterPro" id="IPR004713">
    <property type="entry name" value="CaH_exchang"/>
</dbReference>
<comment type="subcellular location">
    <subcellularLocation>
        <location evidence="1">Endomembrane system</location>
        <topology evidence="1">Multi-pass membrane protein</topology>
    </subcellularLocation>
    <subcellularLocation>
        <location evidence="11">Vacuole membrane</location>
    </subcellularLocation>
</comment>
<organism evidence="14 15">
    <name type="scientific">[Myrmecia] bisecta</name>
    <dbReference type="NCBI Taxonomy" id="41462"/>
    <lineage>
        <taxon>Eukaryota</taxon>
        <taxon>Viridiplantae</taxon>
        <taxon>Chlorophyta</taxon>
        <taxon>core chlorophytes</taxon>
        <taxon>Trebouxiophyceae</taxon>
        <taxon>Trebouxiales</taxon>
        <taxon>Trebouxiaceae</taxon>
        <taxon>Myrmecia</taxon>
    </lineage>
</organism>
<evidence type="ECO:0000256" key="10">
    <source>
        <dbReference type="ARBA" id="ARBA00023136"/>
    </source>
</evidence>
<dbReference type="Pfam" id="PF01699">
    <property type="entry name" value="Na_Ca_ex"/>
    <property type="match status" value="2"/>
</dbReference>